<dbReference type="InterPro" id="IPR050747">
    <property type="entry name" value="Mitochondrial_chaperone_BCS1"/>
</dbReference>
<accession>A0A835I215</accession>
<dbReference type="SUPFAM" id="SSF52540">
    <property type="entry name" value="P-loop containing nucleoside triphosphate hydrolases"/>
    <property type="match status" value="1"/>
</dbReference>
<keyword evidence="12" id="KW-1185">Reference proteome</keyword>
<keyword evidence="8" id="KW-0175">Coiled coil</keyword>
<dbReference type="Proteomes" id="UP000631114">
    <property type="component" value="Unassembled WGS sequence"/>
</dbReference>
<dbReference type="Gene3D" id="3.40.50.300">
    <property type="entry name" value="P-loop containing nucleotide triphosphate hydrolases"/>
    <property type="match status" value="1"/>
</dbReference>
<evidence type="ECO:0000313" key="11">
    <source>
        <dbReference type="EMBL" id="KAF9609119.1"/>
    </source>
</evidence>
<dbReference type="InterPro" id="IPR003959">
    <property type="entry name" value="ATPase_AAA_core"/>
</dbReference>
<feature type="region of interest" description="Disordered" evidence="9">
    <location>
        <begin position="336"/>
        <end position="357"/>
    </location>
</feature>
<evidence type="ECO:0000256" key="8">
    <source>
        <dbReference type="SAM" id="Coils"/>
    </source>
</evidence>
<reference evidence="11 12" key="1">
    <citation type="submission" date="2020-10" db="EMBL/GenBank/DDBJ databases">
        <title>The Coptis chinensis genome and diversification of protoberbering-type alkaloids.</title>
        <authorList>
            <person name="Wang B."/>
            <person name="Shu S."/>
            <person name="Song C."/>
            <person name="Liu Y."/>
        </authorList>
    </citation>
    <scope>NUCLEOTIDE SEQUENCE [LARGE SCALE GENOMIC DNA]</scope>
    <source>
        <strain evidence="11">HL-2020</strain>
        <tissue evidence="11">Leaf</tissue>
    </source>
</reference>
<dbReference type="Pfam" id="PF25568">
    <property type="entry name" value="AAA_lid_At3g28540"/>
    <property type="match status" value="1"/>
</dbReference>
<dbReference type="InterPro" id="IPR027417">
    <property type="entry name" value="P-loop_NTPase"/>
</dbReference>
<feature type="coiled-coil region" evidence="8">
    <location>
        <begin position="468"/>
        <end position="531"/>
    </location>
</feature>
<dbReference type="PANTHER" id="PTHR23070">
    <property type="entry name" value="BCS1 AAA-TYPE ATPASE"/>
    <property type="match status" value="1"/>
</dbReference>
<dbReference type="GO" id="GO:0016887">
    <property type="term" value="F:ATP hydrolysis activity"/>
    <property type="evidence" value="ECO:0007669"/>
    <property type="project" value="InterPro"/>
</dbReference>
<proteinExistence type="inferred from homology"/>
<dbReference type="PROSITE" id="PS00674">
    <property type="entry name" value="AAA"/>
    <property type="match status" value="1"/>
</dbReference>
<evidence type="ECO:0000256" key="3">
    <source>
        <dbReference type="ARBA" id="ARBA00022741"/>
    </source>
</evidence>
<keyword evidence="3 7" id="KW-0547">Nucleotide-binding</keyword>
<dbReference type="GO" id="GO:0006950">
    <property type="term" value="P:response to stress"/>
    <property type="evidence" value="ECO:0007669"/>
    <property type="project" value="UniProtKB-ARBA"/>
</dbReference>
<dbReference type="OrthoDB" id="10251412at2759"/>
<dbReference type="FunFam" id="3.40.50.300:FF:001122">
    <property type="entry name" value="AAA-ATPase ASD, mitochondrial"/>
    <property type="match status" value="1"/>
</dbReference>
<evidence type="ECO:0000256" key="4">
    <source>
        <dbReference type="ARBA" id="ARBA00022840"/>
    </source>
</evidence>
<dbReference type="InterPro" id="IPR003593">
    <property type="entry name" value="AAA+_ATPase"/>
</dbReference>
<dbReference type="InterPro" id="IPR025753">
    <property type="entry name" value="AAA_N_dom"/>
</dbReference>
<dbReference type="AlphaFoldDB" id="A0A835I215"/>
<dbReference type="Pfam" id="PF14363">
    <property type="entry name" value="AAA_assoc"/>
    <property type="match status" value="1"/>
</dbReference>
<evidence type="ECO:0000313" key="12">
    <source>
        <dbReference type="Proteomes" id="UP000631114"/>
    </source>
</evidence>
<feature type="domain" description="AAA+ ATPase" evidence="10">
    <location>
        <begin position="260"/>
        <end position="416"/>
    </location>
</feature>
<dbReference type="Pfam" id="PF00004">
    <property type="entry name" value="AAA"/>
    <property type="match status" value="2"/>
</dbReference>
<comment type="caution">
    <text evidence="11">The sequence shown here is derived from an EMBL/GenBank/DDBJ whole genome shotgun (WGS) entry which is preliminary data.</text>
</comment>
<evidence type="ECO:0000256" key="9">
    <source>
        <dbReference type="SAM" id="MobiDB-lite"/>
    </source>
</evidence>
<comment type="catalytic activity">
    <reaction evidence="6">
        <text>ATP + H2O = ADP + phosphate + H(+)</text>
        <dbReference type="Rhea" id="RHEA:13065"/>
        <dbReference type="ChEBI" id="CHEBI:15377"/>
        <dbReference type="ChEBI" id="CHEBI:15378"/>
        <dbReference type="ChEBI" id="CHEBI:30616"/>
        <dbReference type="ChEBI" id="CHEBI:43474"/>
        <dbReference type="ChEBI" id="CHEBI:456216"/>
    </reaction>
</comment>
<dbReference type="SMART" id="SM00382">
    <property type="entry name" value="AAA"/>
    <property type="match status" value="1"/>
</dbReference>
<evidence type="ECO:0000256" key="7">
    <source>
        <dbReference type="RuleBase" id="RU003651"/>
    </source>
</evidence>
<name>A0A835I215_9MAGN</name>
<keyword evidence="5" id="KW-0460">Magnesium</keyword>
<evidence type="ECO:0000259" key="10">
    <source>
        <dbReference type="SMART" id="SM00382"/>
    </source>
</evidence>
<evidence type="ECO:0000256" key="5">
    <source>
        <dbReference type="ARBA" id="ARBA00022842"/>
    </source>
</evidence>
<evidence type="ECO:0000256" key="1">
    <source>
        <dbReference type="ARBA" id="ARBA00001946"/>
    </source>
</evidence>
<dbReference type="InterPro" id="IPR058017">
    <property type="entry name" value="At3g28540-like_C"/>
</dbReference>
<protein>
    <recommendedName>
        <fullName evidence="10">AAA+ ATPase domain-containing protein</fullName>
    </recommendedName>
</protein>
<sequence>MVSRELPRIHCETFLPSVFSSTMARMGNVWGTNGIGSSIANIMFFHAMFRQYIPQRLLDLIDKYVQKWLTFVNSDIQITISEYTGDRFKRSEAYTAIQAYLSTNSSKQAKRLKADVGENSKNLVLSIDDYEEVTDEYQGAQFVWTSAESHSNQSRTDGKRYYMLKFHKKYRGLVTDTYLSHVMEVGKAIGLKNNQRKLYTNNPSIDWYSYKKSVWSHVVFDHPSTFQTLALDAEKKKDIIDDLTAFTKAKGYYRKIGKAWKRGYLLYGPPGTGKSTMIAAIANFLDYDIYDLELTAVKSNTELRKLLIETTSKSIIVIEDIDCSLDLTGQRKKKKETTEELDDDEEELNSMNAKEEKRMGESQVTLSGLLNFIDGLWSASGGERLIIFTTNYKDKLDPALIRTGRMDKHIELSYCTFGAFTVLAENYLNLKSHHLFETIEQLLGETQITPADVAENLMPKTTNGNFAEVCLEDLIQSLKNKKEEAKLKAEEEAKLKAEQEVKLKAKQEAKLKAEKKAKLKAEEEAKELGRSTMDELDVDGLLRRNEVKKMRKLIEAFNTVQNKSLFDAEYSALFKLSTPSSSGNLIVNLIV</sequence>
<dbReference type="EMBL" id="JADFTS010000004">
    <property type="protein sequence ID" value="KAF9609119.1"/>
    <property type="molecule type" value="Genomic_DNA"/>
</dbReference>
<gene>
    <name evidence="11" type="ORF">IFM89_013373</name>
</gene>
<feature type="compositionally biased region" description="Acidic residues" evidence="9">
    <location>
        <begin position="339"/>
        <end position="348"/>
    </location>
</feature>
<dbReference type="CDD" id="cd19510">
    <property type="entry name" value="RecA-like_BCS1"/>
    <property type="match status" value="1"/>
</dbReference>
<dbReference type="InterPro" id="IPR003960">
    <property type="entry name" value="ATPase_AAA_CS"/>
</dbReference>
<organism evidence="11 12">
    <name type="scientific">Coptis chinensis</name>
    <dbReference type="NCBI Taxonomy" id="261450"/>
    <lineage>
        <taxon>Eukaryota</taxon>
        <taxon>Viridiplantae</taxon>
        <taxon>Streptophyta</taxon>
        <taxon>Embryophyta</taxon>
        <taxon>Tracheophyta</taxon>
        <taxon>Spermatophyta</taxon>
        <taxon>Magnoliopsida</taxon>
        <taxon>Ranunculales</taxon>
        <taxon>Ranunculaceae</taxon>
        <taxon>Coptidoideae</taxon>
        <taxon>Coptis</taxon>
    </lineage>
</organism>
<keyword evidence="4 7" id="KW-0067">ATP-binding</keyword>
<evidence type="ECO:0000256" key="2">
    <source>
        <dbReference type="ARBA" id="ARBA00007448"/>
    </source>
</evidence>
<comment type="similarity">
    <text evidence="2">Belongs to the AAA ATPase family. BCS1 subfamily.</text>
</comment>
<dbReference type="GO" id="GO:0005524">
    <property type="term" value="F:ATP binding"/>
    <property type="evidence" value="ECO:0007669"/>
    <property type="project" value="UniProtKB-KW"/>
</dbReference>
<comment type="cofactor">
    <cofactor evidence="1">
        <name>Mg(2+)</name>
        <dbReference type="ChEBI" id="CHEBI:18420"/>
    </cofactor>
</comment>
<evidence type="ECO:0000256" key="6">
    <source>
        <dbReference type="ARBA" id="ARBA00049360"/>
    </source>
</evidence>
<dbReference type="Gene3D" id="6.10.280.40">
    <property type="match status" value="1"/>
</dbReference>